<dbReference type="Pfam" id="PF00235">
    <property type="entry name" value="Profilin"/>
    <property type="match status" value="1"/>
</dbReference>
<dbReference type="EMBL" id="CDMZ01000665">
    <property type="protein sequence ID" value="CEM19091.1"/>
    <property type="molecule type" value="Genomic_DNA"/>
</dbReference>
<evidence type="ECO:0000256" key="2">
    <source>
        <dbReference type="RuleBase" id="RU003909"/>
    </source>
</evidence>
<dbReference type="AlphaFoldDB" id="A0A0G4FVZ4"/>
<organism evidence="3">
    <name type="scientific">Chromera velia CCMP2878</name>
    <dbReference type="NCBI Taxonomy" id="1169474"/>
    <lineage>
        <taxon>Eukaryota</taxon>
        <taxon>Sar</taxon>
        <taxon>Alveolata</taxon>
        <taxon>Colpodellida</taxon>
        <taxon>Chromeraceae</taxon>
        <taxon>Chromera</taxon>
    </lineage>
</organism>
<dbReference type="VEuPathDB" id="CryptoDB:Cvel_18957"/>
<dbReference type="PhylomeDB" id="A0A0G4FVZ4"/>
<keyword evidence="2" id="KW-0009">Actin-binding</keyword>
<reference evidence="3" key="1">
    <citation type="submission" date="2014-11" db="EMBL/GenBank/DDBJ databases">
        <authorList>
            <person name="Otto D Thomas"/>
            <person name="Naeem Raeece"/>
        </authorList>
    </citation>
    <scope>NUCLEOTIDE SEQUENCE</scope>
</reference>
<evidence type="ECO:0000256" key="1">
    <source>
        <dbReference type="ARBA" id="ARBA00010058"/>
    </source>
</evidence>
<dbReference type="GO" id="GO:0003779">
    <property type="term" value="F:actin binding"/>
    <property type="evidence" value="ECO:0007669"/>
    <property type="project" value="UniProtKB-KW"/>
</dbReference>
<protein>
    <recommendedName>
        <fullName evidence="2">Profilin</fullName>
    </recommendedName>
</protein>
<sequence>MAEGDWNSVVKEWLVDPGWCDSGGLAGDDGCLYAAAPEDKMWQSIYDQEVTGDDFQPTTINVNEPETLQEMISKKGPTKIGVWLAGKKYTYVKSDQIEGFDVVVMARQKGGLFIVLTGAGTAVLATFDEEQEMTSGNCCETAIGFAKYLKESGY</sequence>
<comment type="similarity">
    <text evidence="1 2">Belongs to the profilin family.</text>
</comment>
<accession>A0A0G4FVZ4</accession>
<dbReference type="Gene3D" id="3.30.450.30">
    <property type="entry name" value="Dynein light chain 2a, cytoplasmic"/>
    <property type="match status" value="1"/>
</dbReference>
<dbReference type="InterPro" id="IPR005455">
    <property type="entry name" value="PFN_euk"/>
</dbReference>
<dbReference type="SUPFAM" id="SSF55770">
    <property type="entry name" value="Profilin (actin-binding protein)"/>
    <property type="match status" value="1"/>
</dbReference>
<dbReference type="InterPro" id="IPR036140">
    <property type="entry name" value="PFN_sf"/>
</dbReference>
<proteinExistence type="inferred from homology"/>
<dbReference type="InterPro" id="IPR048278">
    <property type="entry name" value="PFN"/>
</dbReference>
<gene>
    <name evidence="3" type="ORF">Cvel_18957</name>
</gene>
<evidence type="ECO:0000313" key="3">
    <source>
        <dbReference type="EMBL" id="CEM19091.1"/>
    </source>
</evidence>
<dbReference type="SMART" id="SM00392">
    <property type="entry name" value="PROF"/>
    <property type="match status" value="1"/>
</dbReference>
<name>A0A0G4FVZ4_9ALVE</name>